<protein>
    <submittedName>
        <fullName evidence="3">Pilus assembly protein TadG-related protein</fullName>
    </submittedName>
</protein>
<accession>A0AAE9Y928</accession>
<dbReference type="Pfam" id="PF13400">
    <property type="entry name" value="Tad"/>
    <property type="match status" value="1"/>
</dbReference>
<reference evidence="3" key="1">
    <citation type="submission" date="2023-01" db="EMBL/GenBank/DDBJ databases">
        <title>The diversity of Class Acidimicrobiia in South China Sea sediment environments and the proposal of Iamia marina sp. nov., a novel species of the genus Iamia.</title>
        <authorList>
            <person name="He Y."/>
            <person name="Tian X."/>
        </authorList>
    </citation>
    <scope>NUCLEOTIDE SEQUENCE</scope>
    <source>
        <strain evidence="3">DSM 19957</strain>
    </source>
</reference>
<dbReference type="KEGG" id="ima:PO878_09090"/>
<keyword evidence="1" id="KW-1133">Transmembrane helix</keyword>
<dbReference type="EMBL" id="CP116942">
    <property type="protein sequence ID" value="WCO68877.1"/>
    <property type="molecule type" value="Genomic_DNA"/>
</dbReference>
<dbReference type="InterPro" id="IPR028087">
    <property type="entry name" value="Tad_N"/>
</dbReference>
<evidence type="ECO:0000256" key="1">
    <source>
        <dbReference type="SAM" id="Phobius"/>
    </source>
</evidence>
<proteinExistence type="predicted"/>
<gene>
    <name evidence="3" type="ORF">PO878_09090</name>
</gene>
<evidence type="ECO:0000313" key="4">
    <source>
        <dbReference type="Proteomes" id="UP001216390"/>
    </source>
</evidence>
<organism evidence="3 4">
    <name type="scientific">Iamia majanohamensis</name>
    <dbReference type="NCBI Taxonomy" id="467976"/>
    <lineage>
        <taxon>Bacteria</taxon>
        <taxon>Bacillati</taxon>
        <taxon>Actinomycetota</taxon>
        <taxon>Acidimicrobiia</taxon>
        <taxon>Acidimicrobiales</taxon>
        <taxon>Iamiaceae</taxon>
        <taxon>Iamia</taxon>
    </lineage>
</organism>
<dbReference type="RefSeq" id="WP_272738392.1">
    <property type="nucleotide sequence ID" value="NZ_CP116942.1"/>
</dbReference>
<keyword evidence="4" id="KW-1185">Reference proteome</keyword>
<dbReference type="AlphaFoldDB" id="A0AAE9Y928"/>
<dbReference type="Proteomes" id="UP001216390">
    <property type="component" value="Chromosome"/>
</dbReference>
<feature type="domain" description="Putative Flp pilus-assembly TadG-like N-terminal" evidence="2">
    <location>
        <begin position="25"/>
        <end position="70"/>
    </location>
</feature>
<evidence type="ECO:0000259" key="2">
    <source>
        <dbReference type="Pfam" id="PF13400"/>
    </source>
</evidence>
<keyword evidence="1" id="KW-0472">Membrane</keyword>
<evidence type="ECO:0000313" key="3">
    <source>
        <dbReference type="EMBL" id="WCO68877.1"/>
    </source>
</evidence>
<sequence length="515" mass="55613">MRVRHHRAASRLATTEWSRRRRQGGYILVKFALLLIPLMLMAGLSIDVGYWYNRTSDLQKAADAAALAGVVWLPDVDEAKTQARAAATRNGFTNGVDGITVQVEKVAGTTRQLRVTIADPAVGSFFFENLGGNTIDLSRSATAEYVLPVPLGSPEDRFGGTPYSDPSYPAAKQANLWGNIHGRKTDNYKGDAYAPECRGSDNCSGQSNPDHRDSGYLYAIDVAEGTYAFGVEIFDAGLYDRGSDESVATGDRRYTTNGSTTTRWTMYAADETELDVSDNPTARSEGICIGGSYGNGDFEIAQGADATTYKDKWQYICGVTNPKPGRYLLRVETLGNGSAANRYAIRVPTIGGSARISAYGDFSMYNNIEGGSASFYLAEVGPEHRGKTLELRMYDPGEVSASGSLPGNGTMRVLPPTGTSPACRASSDSPNRTFTNGATLSDCKFTTASNGSAKFNGYWVNLSIKLPNNYSCTPGTLPGCWWRIRYDIQGQGNDTTTWAAQIIGDPVHLIEEDVS</sequence>
<keyword evidence="1" id="KW-0812">Transmembrane</keyword>
<feature type="transmembrane region" description="Helical" evidence="1">
    <location>
        <begin position="27"/>
        <end position="52"/>
    </location>
</feature>
<name>A0AAE9Y928_9ACTN</name>